<name>A0A8J5T2L1_ZIZPA</name>
<gene>
    <name evidence="2" type="ORF">GUJ93_ZPchr0004g39052</name>
</gene>
<reference evidence="2" key="1">
    <citation type="journal article" date="2021" name="bioRxiv">
        <title>Whole Genome Assembly and Annotation of Northern Wild Rice, Zizania palustris L., Supports a Whole Genome Duplication in the Zizania Genus.</title>
        <authorList>
            <person name="Haas M."/>
            <person name="Kono T."/>
            <person name="Macchietto M."/>
            <person name="Millas R."/>
            <person name="McGilp L."/>
            <person name="Shao M."/>
            <person name="Duquette J."/>
            <person name="Hirsch C.N."/>
            <person name="Kimball J."/>
        </authorList>
    </citation>
    <scope>NUCLEOTIDE SEQUENCE</scope>
    <source>
        <tissue evidence="2">Fresh leaf tissue</tissue>
    </source>
</reference>
<feature type="region of interest" description="Disordered" evidence="1">
    <location>
        <begin position="435"/>
        <end position="470"/>
    </location>
</feature>
<feature type="compositionally biased region" description="Low complexity" evidence="1">
    <location>
        <begin position="681"/>
        <end position="691"/>
    </location>
</feature>
<dbReference type="EMBL" id="JAAALK010000285">
    <property type="protein sequence ID" value="KAG8066336.1"/>
    <property type="molecule type" value="Genomic_DNA"/>
</dbReference>
<protein>
    <submittedName>
        <fullName evidence="2">Uncharacterized protein</fullName>
    </submittedName>
</protein>
<dbReference type="Proteomes" id="UP000729402">
    <property type="component" value="Unassembled WGS sequence"/>
</dbReference>
<feature type="region of interest" description="Disordered" evidence="1">
    <location>
        <begin position="656"/>
        <end position="697"/>
    </location>
</feature>
<evidence type="ECO:0000313" key="3">
    <source>
        <dbReference type="Proteomes" id="UP000729402"/>
    </source>
</evidence>
<sequence>MRLRAISKSPDSLHKICPKNKSPAKERCFQHRIFILGLKSECRNPSLTPAAAGRWLPTSAASSRPAAASGSADPSAPPNPSAAGGGASAMDFTAPSFSLGSEFDDDEPSPPARSDRYEQARGYTAPDAPSFSLGIDSEGEGDGGGDQSSPPVRNDRYEQARGYTAPDAPSFSLGIDFEGEGDGGDELHLTNGSFREEQRPRYEAPDAPSFTLDIGSDGDGDPHLTDRGRREEPARHYEAPDAPSFSLGFDDEDDDILIGGGLHEEARHQVAPRSRTSLGTVEEEETLVADQIPPPPKMAPFKRLRRGPAPPPPPLAPTPPPYRTPVPAAMEASPVMSSKAGLESVWSLEDEVENYSDEEKSLRDMPPSGGSCITSSNSKFSLLSNGVLLSQSTSKAMKFAHTPNYSVSKSLEASCSKKLLPKITLSPMRKILLLDSDSDSDDNKDKPTLQQSSKPQENTGIQMRKAEKDSWTTPALDDFCNEYFKSVKDSRPSQQKEGISFGGSKVRGSNNSVSETGGHFPHQSTLSGAALDLDENLIVSHPPAMHYFFHHDPLVCDLVRQRLQHFVPIGADRNKGEQIGAENLNYRRRSDQCASANDRWVTPNRGASVATEVGTRRANASGISGTGHWFTGDDGNKVYVAKNGQELTGRAAYRQYKKESGKGFRQSKKKSSAGTKRGSKKATTTAKQGKTTAKRKR</sequence>
<feature type="compositionally biased region" description="Pro residues" evidence="1">
    <location>
        <begin position="308"/>
        <end position="324"/>
    </location>
</feature>
<proteinExistence type="predicted"/>
<reference evidence="2" key="2">
    <citation type="submission" date="2021-02" db="EMBL/GenBank/DDBJ databases">
        <authorList>
            <person name="Kimball J.A."/>
            <person name="Haas M.W."/>
            <person name="Macchietto M."/>
            <person name="Kono T."/>
            <person name="Duquette J."/>
            <person name="Shao M."/>
        </authorList>
    </citation>
    <scope>NUCLEOTIDE SEQUENCE</scope>
    <source>
        <tissue evidence="2">Fresh leaf tissue</tissue>
    </source>
</reference>
<keyword evidence="3" id="KW-1185">Reference proteome</keyword>
<dbReference type="PANTHER" id="PTHR38371">
    <property type="entry name" value="RHO GTPASE-ACTIVATING PROTEIN"/>
    <property type="match status" value="1"/>
</dbReference>
<comment type="caution">
    <text evidence="2">The sequence shown here is derived from an EMBL/GenBank/DDBJ whole genome shotgun (WGS) entry which is preliminary data.</text>
</comment>
<feature type="compositionally biased region" description="Basic and acidic residues" evidence="1">
    <location>
        <begin position="220"/>
        <end position="239"/>
    </location>
</feature>
<feature type="compositionally biased region" description="Low complexity" evidence="1">
    <location>
        <begin position="59"/>
        <end position="74"/>
    </location>
</feature>
<feature type="region of interest" description="Disordered" evidence="1">
    <location>
        <begin position="57"/>
        <end position="335"/>
    </location>
</feature>
<feature type="region of interest" description="Disordered" evidence="1">
    <location>
        <begin position="1"/>
        <end position="21"/>
    </location>
</feature>
<evidence type="ECO:0000256" key="1">
    <source>
        <dbReference type="SAM" id="MobiDB-lite"/>
    </source>
</evidence>
<feature type="compositionally biased region" description="Basic and acidic residues" evidence="1">
    <location>
        <begin position="194"/>
        <end position="204"/>
    </location>
</feature>
<feature type="compositionally biased region" description="Polar residues" evidence="1">
    <location>
        <begin position="448"/>
        <end position="461"/>
    </location>
</feature>
<accession>A0A8J5T2L1</accession>
<dbReference type="OrthoDB" id="1671977at2759"/>
<evidence type="ECO:0000313" key="2">
    <source>
        <dbReference type="EMBL" id="KAG8066336.1"/>
    </source>
</evidence>
<feature type="region of interest" description="Disordered" evidence="1">
    <location>
        <begin position="491"/>
        <end position="522"/>
    </location>
</feature>
<organism evidence="2 3">
    <name type="scientific">Zizania palustris</name>
    <name type="common">Northern wild rice</name>
    <dbReference type="NCBI Taxonomy" id="103762"/>
    <lineage>
        <taxon>Eukaryota</taxon>
        <taxon>Viridiplantae</taxon>
        <taxon>Streptophyta</taxon>
        <taxon>Embryophyta</taxon>
        <taxon>Tracheophyta</taxon>
        <taxon>Spermatophyta</taxon>
        <taxon>Magnoliopsida</taxon>
        <taxon>Liliopsida</taxon>
        <taxon>Poales</taxon>
        <taxon>Poaceae</taxon>
        <taxon>BOP clade</taxon>
        <taxon>Oryzoideae</taxon>
        <taxon>Oryzeae</taxon>
        <taxon>Zizaniinae</taxon>
        <taxon>Zizania</taxon>
    </lineage>
</organism>
<dbReference type="AlphaFoldDB" id="A0A8J5T2L1"/>
<dbReference type="PANTHER" id="PTHR38371:SF1">
    <property type="entry name" value="RHO GTPASE-ACTIVATING PROTEIN"/>
    <property type="match status" value="1"/>
</dbReference>